<comment type="caution">
    <text evidence="10">The sequence shown here is derived from an EMBL/GenBank/DDBJ whole genome shotgun (WGS) entry which is preliminary data.</text>
</comment>
<evidence type="ECO:0000313" key="11">
    <source>
        <dbReference type="Proteomes" id="UP001495147"/>
    </source>
</evidence>
<dbReference type="EC" id="3.2.1.55" evidence="4"/>
<evidence type="ECO:0000256" key="7">
    <source>
        <dbReference type="ARBA" id="ARBA00023295"/>
    </source>
</evidence>
<dbReference type="InterPro" id="IPR010720">
    <property type="entry name" value="Alpha-L-AF_C"/>
</dbReference>
<dbReference type="Proteomes" id="UP001495147">
    <property type="component" value="Unassembled WGS sequence"/>
</dbReference>
<keyword evidence="7" id="KW-0326">Glycosidase</keyword>
<gene>
    <name evidence="10" type="ORF">ABDJ85_06480</name>
</gene>
<dbReference type="PANTHER" id="PTHR43576">
    <property type="entry name" value="ALPHA-L-ARABINOFURANOSIDASE C-RELATED"/>
    <property type="match status" value="1"/>
</dbReference>
<protein>
    <recommendedName>
        <fullName evidence="4">non-reducing end alpha-L-arabinofuranosidase</fullName>
        <ecNumber evidence="4">3.2.1.55</ecNumber>
    </recommendedName>
</protein>
<name>A0ABV0G055_9BURK</name>
<comment type="catalytic activity">
    <reaction evidence="1">
        <text>Hydrolysis of terminal non-reducing alpha-L-arabinofuranoside residues in alpha-L-arabinosides.</text>
        <dbReference type="EC" id="3.2.1.55"/>
    </reaction>
</comment>
<evidence type="ECO:0000256" key="8">
    <source>
        <dbReference type="SAM" id="SignalP"/>
    </source>
</evidence>
<evidence type="ECO:0000256" key="2">
    <source>
        <dbReference type="ARBA" id="ARBA00007186"/>
    </source>
</evidence>
<accession>A0ABV0G055</accession>
<dbReference type="PANTHER" id="PTHR43576:SF2">
    <property type="entry name" value="INTRACELLULAR EXO-ALPHA-L-ARABINOFURANOSIDASE 2"/>
    <property type="match status" value="1"/>
</dbReference>
<keyword evidence="5" id="KW-0378">Hydrolase</keyword>
<feature type="chain" id="PRO_5046631720" description="non-reducing end alpha-L-arabinofuranosidase" evidence="8">
    <location>
        <begin position="21"/>
        <end position="530"/>
    </location>
</feature>
<dbReference type="SUPFAM" id="SSF51011">
    <property type="entry name" value="Glycosyl hydrolase domain"/>
    <property type="match status" value="1"/>
</dbReference>
<evidence type="ECO:0000256" key="3">
    <source>
        <dbReference type="ARBA" id="ARBA00011165"/>
    </source>
</evidence>
<dbReference type="InterPro" id="IPR017853">
    <property type="entry name" value="GH"/>
</dbReference>
<dbReference type="RefSeq" id="WP_347703954.1">
    <property type="nucleotide sequence ID" value="NZ_JBDPZD010000002.1"/>
</dbReference>
<comment type="subunit">
    <text evidence="3">Homohexamer; trimer of dimers.</text>
</comment>
<dbReference type="Gene3D" id="3.20.20.80">
    <property type="entry name" value="Glycosidases"/>
    <property type="match status" value="1"/>
</dbReference>
<dbReference type="Pfam" id="PF22848">
    <property type="entry name" value="ASD1_dom"/>
    <property type="match status" value="1"/>
</dbReference>
<evidence type="ECO:0000256" key="1">
    <source>
        <dbReference type="ARBA" id="ARBA00001462"/>
    </source>
</evidence>
<proteinExistence type="inferred from homology"/>
<evidence type="ECO:0000256" key="5">
    <source>
        <dbReference type="ARBA" id="ARBA00022801"/>
    </source>
</evidence>
<feature type="domain" description="Alpha-L-arabinofuranosidase C-terminal" evidence="9">
    <location>
        <begin position="333"/>
        <end position="522"/>
    </location>
</feature>
<keyword evidence="8" id="KW-0732">Signal</keyword>
<organism evidence="10 11">
    <name type="scientific">Roseateles paludis</name>
    <dbReference type="NCBI Taxonomy" id="3145238"/>
    <lineage>
        <taxon>Bacteria</taxon>
        <taxon>Pseudomonadati</taxon>
        <taxon>Pseudomonadota</taxon>
        <taxon>Betaproteobacteria</taxon>
        <taxon>Burkholderiales</taxon>
        <taxon>Sphaerotilaceae</taxon>
        <taxon>Roseateles</taxon>
    </lineage>
</organism>
<keyword evidence="6" id="KW-0119">Carbohydrate metabolism</keyword>
<dbReference type="Gene3D" id="2.60.40.1180">
    <property type="entry name" value="Golgi alpha-mannosidase II"/>
    <property type="match status" value="1"/>
</dbReference>
<dbReference type="InterPro" id="IPR013780">
    <property type="entry name" value="Glyco_hydro_b"/>
</dbReference>
<sequence>MKRSLLTFAVALAFSALAHAAPINATLVVEASKSGPRIDPNIYGQFVEHLGRGVHEGLWVGEGSSIPNVRGIRSDVVAALKRIKVPVIRWPGGCFAELYHWRDGVGPREQRPRGVNRAWGDEPETNGFGSHEFMDLVEQIGAKAFVSVNLASGSPAEAQAWLHYLTDPASSGAGAERARNGREKPFAVPYIGIGNENWGCGGNMTPAYYADQYRQYLSVLKPFGTLIATDANADDYAWTETLLQRALFRHPPGAAQASPLAWINKEPQLGMMSLHFYTFSGNDWGRKSPAVGFTEQDWATSMLRTHKMDELITRHTAIMDRYDPERRVGLSVSEWGAWWEKDKAAPSNLFQVGTLRDAVVAGLTLNIFHDHAERVQMANLAQMVNVLQSLVLTRGPKMIVTPTYHVFDLYQGHQGATRVPVSLSAPAYRVEGVDLPSLSVSASRGEGGRLTLSLVNLRPQDPIRLVIDLQGQRFSSVQGRSLTADRMDARPDFDAPDPLQPRAIQGLQIEAGRLELTVPAKSVNVIQLNP</sequence>
<evidence type="ECO:0000256" key="4">
    <source>
        <dbReference type="ARBA" id="ARBA00012670"/>
    </source>
</evidence>
<dbReference type="Pfam" id="PF06964">
    <property type="entry name" value="Alpha-L-AF_C"/>
    <property type="match status" value="1"/>
</dbReference>
<evidence type="ECO:0000313" key="10">
    <source>
        <dbReference type="EMBL" id="MEO3691111.1"/>
    </source>
</evidence>
<comment type="similarity">
    <text evidence="2">Belongs to the glycosyl hydrolase 51 family.</text>
</comment>
<evidence type="ECO:0000259" key="9">
    <source>
        <dbReference type="SMART" id="SM00813"/>
    </source>
</evidence>
<evidence type="ECO:0000256" key="6">
    <source>
        <dbReference type="ARBA" id="ARBA00023277"/>
    </source>
</evidence>
<dbReference type="EMBL" id="JBDPZD010000002">
    <property type="protein sequence ID" value="MEO3691111.1"/>
    <property type="molecule type" value="Genomic_DNA"/>
</dbReference>
<dbReference type="InterPro" id="IPR055235">
    <property type="entry name" value="ASD1_cat"/>
</dbReference>
<keyword evidence="11" id="KW-1185">Reference proteome</keyword>
<reference evidence="10 11" key="1">
    <citation type="submission" date="2024-05" db="EMBL/GenBank/DDBJ databases">
        <title>Roseateles sp. DJS-2-20 16S ribosomal RNA gene Genome sequencing and assembly.</title>
        <authorList>
            <person name="Woo H."/>
        </authorList>
    </citation>
    <scope>NUCLEOTIDE SEQUENCE [LARGE SCALE GENOMIC DNA]</scope>
    <source>
        <strain evidence="10 11">DJS-2-20</strain>
    </source>
</reference>
<feature type="signal peptide" evidence="8">
    <location>
        <begin position="1"/>
        <end position="20"/>
    </location>
</feature>
<dbReference type="SMART" id="SM00813">
    <property type="entry name" value="Alpha-L-AF_C"/>
    <property type="match status" value="1"/>
</dbReference>
<dbReference type="SUPFAM" id="SSF51445">
    <property type="entry name" value="(Trans)glycosidases"/>
    <property type="match status" value="1"/>
</dbReference>